<dbReference type="EMBL" id="NXAO01000025">
    <property type="protein sequence ID" value="PHO15567.1"/>
    <property type="molecule type" value="Genomic_DNA"/>
</dbReference>
<protein>
    <submittedName>
        <fullName evidence="1">Uncharacterized protein</fullName>
    </submittedName>
</protein>
<dbReference type="Proteomes" id="UP000264693">
    <property type="component" value="Chromosome"/>
</dbReference>
<organism evidence="1 4">
    <name type="scientific">Malaciobacter marinus</name>
    <dbReference type="NCBI Taxonomy" id="505249"/>
    <lineage>
        <taxon>Bacteria</taxon>
        <taxon>Pseudomonadati</taxon>
        <taxon>Campylobacterota</taxon>
        <taxon>Epsilonproteobacteria</taxon>
        <taxon>Campylobacterales</taxon>
        <taxon>Arcobacteraceae</taxon>
        <taxon>Malaciobacter</taxon>
    </lineage>
</organism>
<evidence type="ECO:0000313" key="1">
    <source>
        <dbReference type="EMBL" id="AXX87313.1"/>
    </source>
</evidence>
<dbReference type="KEGG" id="amar:AMRN_1579"/>
<dbReference type="RefSeq" id="WP_099310916.1">
    <property type="nucleotide sequence ID" value="NZ_CP032101.1"/>
</dbReference>
<name>A0A347TL35_9BACT</name>
<keyword evidence="3" id="KW-1185">Reference proteome</keyword>
<reference evidence="2" key="2">
    <citation type="submission" date="2017-09" db="EMBL/GenBank/DDBJ databases">
        <authorList>
            <person name="Perez-Cataluna A."/>
            <person name="Figueras M.J."/>
            <person name="Salas-Masso N."/>
        </authorList>
    </citation>
    <scope>NUCLEOTIDE SEQUENCE</scope>
    <source>
        <strain evidence="2">CECT 7727</strain>
    </source>
</reference>
<dbReference type="EMBL" id="CP032101">
    <property type="protein sequence ID" value="AXX87313.1"/>
    <property type="molecule type" value="Genomic_DNA"/>
</dbReference>
<dbReference type="AlphaFoldDB" id="A0A347TL35"/>
<evidence type="ECO:0000313" key="4">
    <source>
        <dbReference type="Proteomes" id="UP000264693"/>
    </source>
</evidence>
<evidence type="ECO:0000313" key="3">
    <source>
        <dbReference type="Proteomes" id="UP000224740"/>
    </source>
</evidence>
<reference evidence="3" key="1">
    <citation type="submission" date="2017-09" db="EMBL/GenBank/DDBJ databases">
        <title>Arcobacter canalis sp. nov., a new species isolated from a water canal contaminated with urban sewage.</title>
        <authorList>
            <person name="Perez-Cataluna A."/>
            <person name="Salas-Masso N."/>
            <person name="Figueras M.J."/>
        </authorList>
    </citation>
    <scope>NUCLEOTIDE SEQUENCE [LARGE SCALE GENOMIC DNA]</scope>
    <source>
        <strain evidence="3">CECT 7727</strain>
    </source>
</reference>
<reference evidence="1 4" key="3">
    <citation type="submission" date="2018-08" db="EMBL/GenBank/DDBJ databases">
        <title>Complete genome of the Arcobacter marinus type strain JCM 15502.</title>
        <authorList>
            <person name="Miller W.G."/>
            <person name="Yee E."/>
            <person name="Huynh S."/>
            <person name="Parker C.T."/>
        </authorList>
    </citation>
    <scope>NUCLEOTIDE SEQUENCE [LARGE SCALE GENOMIC DNA]</scope>
    <source>
        <strain evidence="1 4">JCM 15502</strain>
    </source>
</reference>
<proteinExistence type="predicted"/>
<accession>A0A347TL35</accession>
<sequence>MKKIIDFYLFCIKEKIINSINNIGFSKKNIDTCSINEKKLKNHKEISFMVLENLFSKEEVLNLKRDYFPLRKPLFLIKGSHENKSLKDIFIDNYKAY</sequence>
<dbReference type="Proteomes" id="UP000224740">
    <property type="component" value="Unassembled WGS sequence"/>
</dbReference>
<evidence type="ECO:0000313" key="2">
    <source>
        <dbReference type="EMBL" id="PHO15567.1"/>
    </source>
</evidence>
<gene>
    <name evidence="1" type="ORF">AMRN_1579</name>
    <name evidence="2" type="ORF">CPH92_06430</name>
</gene>